<dbReference type="Ensembl" id="ENSPRET00000023018.1">
    <property type="protein sequence ID" value="ENSPREP00000022781.1"/>
    <property type="gene ID" value="ENSPREG00000015379.1"/>
</dbReference>
<reference evidence="1" key="3">
    <citation type="submission" date="2025-09" db="UniProtKB">
        <authorList>
            <consortium name="Ensembl"/>
        </authorList>
    </citation>
    <scope>IDENTIFICATION</scope>
    <source>
        <strain evidence="1">Guanapo</strain>
    </source>
</reference>
<dbReference type="Bgee" id="ENSPREG00000015379">
    <property type="expression patterns" value="Expressed in head"/>
</dbReference>
<reference evidence="2" key="1">
    <citation type="submission" date="2013-11" db="EMBL/GenBank/DDBJ databases">
        <title>The genomic landscape of the Guanapo guppy.</title>
        <authorList>
            <person name="Kuenstner A."/>
            <person name="Dreyer C."/>
        </authorList>
    </citation>
    <scope>NUCLEOTIDE SEQUENCE</scope>
    <source>
        <strain evidence="2">Guanapo</strain>
    </source>
</reference>
<sequence length="129" mass="14036">TPQETTSCLLCSSTLSFPDHANNKLRNVSSFNEVYINESVIKTGSPLIVLFWLFNTYISTLPQVPTCPASAVTSVSSEVEVEPAEPCRSLSGGRLLSSSKRCSKPHDLLNIERCFGSRNTRSVLTGGRV</sequence>
<reference evidence="1" key="2">
    <citation type="submission" date="2025-08" db="UniProtKB">
        <authorList>
            <consortium name="Ensembl"/>
        </authorList>
    </citation>
    <scope>IDENTIFICATION</scope>
    <source>
        <strain evidence="1">Guanapo</strain>
    </source>
</reference>
<evidence type="ECO:0000313" key="1">
    <source>
        <dbReference type="Ensembl" id="ENSPREP00000022781.1"/>
    </source>
</evidence>
<name>A0A3P9PLR2_POERE</name>
<dbReference type="AlphaFoldDB" id="A0A3P9PLR2"/>
<organism evidence="1 2">
    <name type="scientific">Poecilia reticulata</name>
    <name type="common">Guppy</name>
    <name type="synonym">Acanthophacelus reticulatus</name>
    <dbReference type="NCBI Taxonomy" id="8081"/>
    <lineage>
        <taxon>Eukaryota</taxon>
        <taxon>Metazoa</taxon>
        <taxon>Chordata</taxon>
        <taxon>Craniata</taxon>
        <taxon>Vertebrata</taxon>
        <taxon>Euteleostomi</taxon>
        <taxon>Actinopterygii</taxon>
        <taxon>Neopterygii</taxon>
        <taxon>Teleostei</taxon>
        <taxon>Neoteleostei</taxon>
        <taxon>Acanthomorphata</taxon>
        <taxon>Ovalentaria</taxon>
        <taxon>Atherinomorphae</taxon>
        <taxon>Cyprinodontiformes</taxon>
        <taxon>Poeciliidae</taxon>
        <taxon>Poeciliinae</taxon>
        <taxon>Poecilia</taxon>
    </lineage>
</organism>
<dbReference type="Proteomes" id="UP000242638">
    <property type="component" value="Unassembled WGS sequence"/>
</dbReference>
<protein>
    <submittedName>
        <fullName evidence="1">Uncharacterized protein</fullName>
    </submittedName>
</protein>
<evidence type="ECO:0000313" key="2">
    <source>
        <dbReference type="Proteomes" id="UP000242638"/>
    </source>
</evidence>
<keyword evidence="2" id="KW-1185">Reference proteome</keyword>
<proteinExistence type="predicted"/>
<accession>A0A3P9PLR2</accession>